<evidence type="ECO:0000256" key="1">
    <source>
        <dbReference type="SAM" id="Phobius"/>
    </source>
</evidence>
<feature type="transmembrane region" description="Helical" evidence="1">
    <location>
        <begin position="98"/>
        <end position="115"/>
    </location>
</feature>
<accession>A0A4R8M410</accession>
<sequence>MDWFFPEGLYTLAMVGSFVFGAFALKLPIAVALAAAAVVGALAAGEGFPVRHFVEGTFGYLDTILIIATAMIFMKSVQKTGLLESLAARVIRTFRTKPLLLSLGLMFIIMVPGMITGSSTAAVLTTGALVAPVLIKLGVPAVKTAAAIAMGAIYGMIAPPVNIPAMIIGGGIDMPYVGFALPLLVCTVPLAIFSALVLVYPHLKKGAGDENALEEELQRMEAIPLTVRLVFPVILLAVLMTGEQFLPGIWPPLGMPVNFLLAALSALFTGRRLNFIEASREAVNDAIPVLGILMGVGMFIQIMTLTGVQGFIVVSVLALPAWLMYLGMATSIPLFGAVSAFGAASVLGVPFLLALLGQNEIMVGSALSLLAGLGDLMPPTALAGIFAAQVVGEENYFRVLKFCIVPAVVTAGWAVVVILNANTVMGYLP</sequence>
<reference evidence="3 4" key="1">
    <citation type="submission" date="2019-03" db="EMBL/GenBank/DDBJ databases">
        <title>Genomic Encyclopedia of Type Strains, Phase IV (KMG-IV): sequencing the most valuable type-strain genomes for metagenomic binning, comparative biology and taxonomic classification.</title>
        <authorList>
            <person name="Goeker M."/>
        </authorList>
    </citation>
    <scope>NUCLEOTIDE SEQUENCE [LARGE SCALE GENOMIC DNA]</scope>
    <source>
        <strain evidence="3 4">DSM 25964</strain>
    </source>
</reference>
<keyword evidence="1" id="KW-0812">Transmembrane</keyword>
<keyword evidence="1" id="KW-0472">Membrane</keyword>
<dbReference type="Pfam" id="PF06808">
    <property type="entry name" value="DctM"/>
    <property type="match status" value="1"/>
</dbReference>
<keyword evidence="1" id="KW-1133">Transmembrane helix</keyword>
<protein>
    <submittedName>
        <fullName evidence="3">TRAP-type C4-dicarboxylate transport system permease large subunit</fullName>
    </submittedName>
</protein>
<dbReference type="EMBL" id="SORI01000013">
    <property type="protein sequence ID" value="TDY59458.1"/>
    <property type="molecule type" value="Genomic_DNA"/>
</dbReference>
<feature type="transmembrane region" description="Helical" evidence="1">
    <location>
        <begin position="57"/>
        <end position="77"/>
    </location>
</feature>
<feature type="transmembrane region" description="Helical" evidence="1">
    <location>
        <begin position="334"/>
        <end position="355"/>
    </location>
</feature>
<evidence type="ECO:0000313" key="4">
    <source>
        <dbReference type="Proteomes" id="UP000295066"/>
    </source>
</evidence>
<dbReference type="OrthoDB" id="9429464at2"/>
<feature type="transmembrane region" description="Helical" evidence="1">
    <location>
        <begin position="361"/>
        <end position="387"/>
    </location>
</feature>
<feature type="transmembrane region" description="Helical" evidence="1">
    <location>
        <begin position="179"/>
        <end position="201"/>
    </location>
</feature>
<feature type="transmembrane region" description="Helical" evidence="1">
    <location>
        <begin position="222"/>
        <end position="241"/>
    </location>
</feature>
<name>A0A4R8M410_9BACT</name>
<evidence type="ECO:0000313" key="3">
    <source>
        <dbReference type="EMBL" id="TDY59458.1"/>
    </source>
</evidence>
<feature type="transmembrane region" description="Helical" evidence="1">
    <location>
        <begin position="146"/>
        <end position="167"/>
    </location>
</feature>
<feature type="transmembrane region" description="Helical" evidence="1">
    <location>
        <begin position="12"/>
        <end position="45"/>
    </location>
</feature>
<evidence type="ECO:0000259" key="2">
    <source>
        <dbReference type="Pfam" id="PF06808"/>
    </source>
</evidence>
<feature type="transmembrane region" description="Helical" evidence="1">
    <location>
        <begin position="308"/>
        <end position="327"/>
    </location>
</feature>
<gene>
    <name evidence="3" type="ORF">C8D99_11335</name>
</gene>
<feature type="transmembrane region" description="Helical" evidence="1">
    <location>
        <begin position="253"/>
        <end position="270"/>
    </location>
</feature>
<dbReference type="RefSeq" id="WP_133957997.1">
    <property type="nucleotide sequence ID" value="NZ_SORI01000013.1"/>
</dbReference>
<keyword evidence="4" id="KW-1185">Reference proteome</keyword>
<feature type="transmembrane region" description="Helical" evidence="1">
    <location>
        <begin position="399"/>
        <end position="419"/>
    </location>
</feature>
<dbReference type="Proteomes" id="UP000295066">
    <property type="component" value="Unassembled WGS sequence"/>
</dbReference>
<feature type="transmembrane region" description="Helical" evidence="1">
    <location>
        <begin position="121"/>
        <end position="139"/>
    </location>
</feature>
<dbReference type="AlphaFoldDB" id="A0A4R8M410"/>
<dbReference type="InterPro" id="IPR010656">
    <property type="entry name" value="DctM"/>
</dbReference>
<proteinExistence type="predicted"/>
<organism evidence="3 4">
    <name type="scientific">Aminivibrio pyruvatiphilus</name>
    <dbReference type="NCBI Taxonomy" id="1005740"/>
    <lineage>
        <taxon>Bacteria</taxon>
        <taxon>Thermotogati</taxon>
        <taxon>Synergistota</taxon>
        <taxon>Synergistia</taxon>
        <taxon>Synergistales</taxon>
        <taxon>Aminobacteriaceae</taxon>
        <taxon>Aminivibrio</taxon>
    </lineage>
</organism>
<feature type="domain" description="TRAP C4-dicarboxylate transport system permease DctM subunit" evidence="2">
    <location>
        <begin position="19"/>
        <end position="418"/>
    </location>
</feature>
<feature type="transmembrane region" description="Helical" evidence="1">
    <location>
        <begin position="282"/>
        <end position="302"/>
    </location>
</feature>
<comment type="caution">
    <text evidence="3">The sequence shown here is derived from an EMBL/GenBank/DDBJ whole genome shotgun (WGS) entry which is preliminary data.</text>
</comment>